<dbReference type="GeneID" id="66101956"/>
<dbReference type="OrthoDB" id="2670467at2759"/>
<accession>A0A9P8AMD3</accession>
<evidence type="ECO:0000313" key="1">
    <source>
        <dbReference type="EMBL" id="KAG7439732.1"/>
    </source>
</evidence>
<organism evidence="1 2">
    <name type="scientific">Guyanagaster necrorhizus</name>
    <dbReference type="NCBI Taxonomy" id="856835"/>
    <lineage>
        <taxon>Eukaryota</taxon>
        <taxon>Fungi</taxon>
        <taxon>Dikarya</taxon>
        <taxon>Basidiomycota</taxon>
        <taxon>Agaricomycotina</taxon>
        <taxon>Agaricomycetes</taxon>
        <taxon>Agaricomycetidae</taxon>
        <taxon>Agaricales</taxon>
        <taxon>Marasmiineae</taxon>
        <taxon>Physalacriaceae</taxon>
        <taxon>Guyanagaster</taxon>
    </lineage>
</organism>
<dbReference type="Proteomes" id="UP000812287">
    <property type="component" value="Unassembled WGS sequence"/>
</dbReference>
<dbReference type="RefSeq" id="XP_043033232.1">
    <property type="nucleotide sequence ID" value="XM_043179662.1"/>
</dbReference>
<dbReference type="AlphaFoldDB" id="A0A9P8AMD3"/>
<comment type="caution">
    <text evidence="1">The sequence shown here is derived from an EMBL/GenBank/DDBJ whole genome shotgun (WGS) entry which is preliminary data.</text>
</comment>
<sequence length="132" mass="14939">MDFILLADDVLICTIAFLSVPDILRLRQCKRFDAVTRLPIIWTNAYKLNILSNDYLFLLDDIDLEQRTLHAYRLASRWLPDCSLDQVHPRVAAQMAADRIQGATVNPNDLGLVEAHKCSKWSHTGTALDSGM</sequence>
<evidence type="ECO:0000313" key="2">
    <source>
        <dbReference type="Proteomes" id="UP000812287"/>
    </source>
</evidence>
<reference evidence="1" key="1">
    <citation type="submission" date="2020-11" db="EMBL/GenBank/DDBJ databases">
        <title>Adaptations for nitrogen fixation in a non-lichenized fungal sporocarp promotes dispersal by wood-feeding termites.</title>
        <authorList>
            <consortium name="DOE Joint Genome Institute"/>
            <person name="Koch R.A."/>
            <person name="Yoon G."/>
            <person name="Arayal U."/>
            <person name="Lail K."/>
            <person name="Amirebrahimi M."/>
            <person name="Labutti K."/>
            <person name="Lipzen A."/>
            <person name="Riley R."/>
            <person name="Barry K."/>
            <person name="Henrissat B."/>
            <person name="Grigoriev I.V."/>
            <person name="Herr J.R."/>
            <person name="Aime M.C."/>
        </authorList>
    </citation>
    <scope>NUCLEOTIDE SEQUENCE</scope>
    <source>
        <strain evidence="1">MCA 3950</strain>
    </source>
</reference>
<name>A0A9P8AMD3_9AGAR</name>
<keyword evidence="2" id="KW-1185">Reference proteome</keyword>
<dbReference type="EMBL" id="MU250585">
    <property type="protein sequence ID" value="KAG7439732.1"/>
    <property type="molecule type" value="Genomic_DNA"/>
</dbReference>
<gene>
    <name evidence="1" type="ORF">BT62DRAFT_1081379</name>
</gene>
<protein>
    <submittedName>
        <fullName evidence="1">Uncharacterized protein</fullName>
    </submittedName>
</protein>
<proteinExistence type="predicted"/>